<sequence length="391" mass="44006">MQAVAGLCHFCETHGPRIVMVTQPVRDLTLLNQNLQSHVIGKFIYLGLLGEYGEYGSYSAECLINEWRKTVIEDAPRCAACSSFQGDLGFSTNDTVSYFNYISSQVPVNERVYNLMKNACLRSISCEVCGTVEFPKVSEKSFFEGHSISLDTRLRTTKSQVGDSSDAESNGIVLFGDDYNGYTLAHTFKLRDAKARGFYRCFSLVIVSMDKFLLTSNYDYFVSAMSSIINKLQVWDPSLFHSFDHDSTEINSTLPNYFLKSSKITNIDLDTSRPLSVIVDDPDVFLKLHRQLTILLRTHSRLHLESVLEGVPSQDLLVRSELDPSEASEVRTEAENCTQYYALLRIARVQQIAKKFEQLGRAKSTRPLIALLTHIVHGLKVKIVLSPLTII</sequence>
<evidence type="ECO:0000313" key="2">
    <source>
        <dbReference type="EMBL" id="VDD90515.1"/>
    </source>
</evidence>
<dbReference type="OrthoDB" id="5599713at2759"/>
<dbReference type="PANTHER" id="PTHR31441:SF2">
    <property type="entry name" value="FOLLICULIN"/>
    <property type="match status" value="1"/>
</dbReference>
<dbReference type="Pfam" id="PF11704">
    <property type="entry name" value="Folliculin"/>
    <property type="match status" value="1"/>
</dbReference>
<dbReference type="PROSITE" id="PS51834">
    <property type="entry name" value="DENN_FLCN_SMCR8"/>
    <property type="match status" value="1"/>
</dbReference>
<dbReference type="WBParaSite" id="EVEC_0000565501-mRNA-1">
    <property type="protein sequence ID" value="EVEC_0000565501-mRNA-1"/>
    <property type="gene ID" value="EVEC_0000565501"/>
</dbReference>
<dbReference type="InterPro" id="IPR037521">
    <property type="entry name" value="FLCN/SMCR8_DENN"/>
</dbReference>
<dbReference type="AlphaFoldDB" id="A0A158QAK4"/>
<dbReference type="InterPro" id="IPR037520">
    <property type="entry name" value="Folliculin/SMCR8_longin"/>
</dbReference>
<organism evidence="4">
    <name type="scientific">Enterobius vermicularis</name>
    <name type="common">Human pinworm</name>
    <dbReference type="NCBI Taxonomy" id="51028"/>
    <lineage>
        <taxon>Eukaryota</taxon>
        <taxon>Metazoa</taxon>
        <taxon>Ecdysozoa</taxon>
        <taxon>Nematoda</taxon>
        <taxon>Chromadorea</taxon>
        <taxon>Rhabditida</taxon>
        <taxon>Spirurina</taxon>
        <taxon>Oxyuridomorpha</taxon>
        <taxon>Oxyuroidea</taxon>
        <taxon>Oxyuridae</taxon>
        <taxon>Enterobius</taxon>
    </lineage>
</organism>
<feature type="domain" description="UDENN FLCN/SMCR8-type" evidence="1">
    <location>
        <begin position="81"/>
        <end position="391"/>
    </location>
</feature>
<dbReference type="GO" id="GO:0000122">
    <property type="term" value="P:negative regulation of transcription by RNA polymerase II"/>
    <property type="evidence" value="ECO:0007669"/>
    <property type="project" value="TreeGrafter"/>
</dbReference>
<proteinExistence type="predicted"/>
<evidence type="ECO:0000313" key="4">
    <source>
        <dbReference type="WBParaSite" id="EVEC_0000565501-mRNA-1"/>
    </source>
</evidence>
<reference evidence="2 3" key="2">
    <citation type="submission" date="2018-10" db="EMBL/GenBank/DDBJ databases">
        <authorList>
            <consortium name="Pathogen Informatics"/>
        </authorList>
    </citation>
    <scope>NUCLEOTIDE SEQUENCE [LARGE SCALE GENOMIC DNA]</scope>
</reference>
<dbReference type="STRING" id="51028.A0A158QAK4"/>
<reference evidence="4" key="1">
    <citation type="submission" date="2016-04" db="UniProtKB">
        <authorList>
            <consortium name="WormBaseParasite"/>
        </authorList>
    </citation>
    <scope>IDENTIFICATION</scope>
</reference>
<dbReference type="GO" id="GO:0005096">
    <property type="term" value="F:GTPase activator activity"/>
    <property type="evidence" value="ECO:0007669"/>
    <property type="project" value="InterPro"/>
</dbReference>
<evidence type="ECO:0000259" key="1">
    <source>
        <dbReference type="PROSITE" id="PS51834"/>
    </source>
</evidence>
<dbReference type="EMBL" id="UXUI01008107">
    <property type="protein sequence ID" value="VDD90515.1"/>
    <property type="molecule type" value="Genomic_DNA"/>
</dbReference>
<evidence type="ECO:0000313" key="3">
    <source>
        <dbReference type="Proteomes" id="UP000274131"/>
    </source>
</evidence>
<protein>
    <submittedName>
        <fullName evidence="4">UDENN FLCN/SMCR8-type domain-containing protein</fullName>
    </submittedName>
</protein>
<keyword evidence="3" id="KW-1185">Reference proteome</keyword>
<dbReference type="PANTHER" id="PTHR31441">
    <property type="entry name" value="FOLLICULIN FAMILY MEMBER"/>
    <property type="match status" value="1"/>
</dbReference>
<dbReference type="InterPro" id="IPR021713">
    <property type="entry name" value="Folliculin"/>
</dbReference>
<gene>
    <name evidence="2" type="ORF">EVEC_LOCUS5266</name>
</gene>
<dbReference type="Proteomes" id="UP000274131">
    <property type="component" value="Unassembled WGS sequence"/>
</dbReference>
<accession>A0A158QAK4</accession>
<name>A0A158QAK4_ENTVE</name>
<dbReference type="GO" id="GO:0005829">
    <property type="term" value="C:cytosol"/>
    <property type="evidence" value="ECO:0007669"/>
    <property type="project" value="TreeGrafter"/>
</dbReference>
<dbReference type="GO" id="GO:1904263">
    <property type="term" value="P:positive regulation of TORC1 signaling"/>
    <property type="evidence" value="ECO:0007669"/>
    <property type="project" value="TreeGrafter"/>
</dbReference>